<evidence type="ECO:0000313" key="4">
    <source>
        <dbReference type="Proteomes" id="UP000265020"/>
    </source>
</evidence>
<dbReference type="AlphaFoldDB" id="A0A3Q2DP43"/>
<dbReference type="InterPro" id="IPR001496">
    <property type="entry name" value="SOCS_box"/>
</dbReference>
<comment type="pathway">
    <text evidence="1">Protein modification; protein ubiquitination.</text>
</comment>
<dbReference type="SMART" id="SM00969">
    <property type="entry name" value="SOCS_box"/>
    <property type="match status" value="1"/>
</dbReference>
<organism evidence="3 4">
    <name type="scientific">Cyprinodon variegatus</name>
    <name type="common">Sheepshead minnow</name>
    <dbReference type="NCBI Taxonomy" id="28743"/>
    <lineage>
        <taxon>Eukaryota</taxon>
        <taxon>Metazoa</taxon>
        <taxon>Chordata</taxon>
        <taxon>Craniata</taxon>
        <taxon>Vertebrata</taxon>
        <taxon>Euteleostomi</taxon>
        <taxon>Actinopterygii</taxon>
        <taxon>Neopterygii</taxon>
        <taxon>Teleostei</taxon>
        <taxon>Neoteleostei</taxon>
        <taxon>Acanthomorphata</taxon>
        <taxon>Ovalentaria</taxon>
        <taxon>Atherinomorphae</taxon>
        <taxon>Cyprinodontiformes</taxon>
        <taxon>Cyprinodontidae</taxon>
        <taxon>Cyprinodon</taxon>
    </lineage>
</organism>
<dbReference type="Ensembl" id="ENSCVAT00000011503.1">
    <property type="protein sequence ID" value="ENSCVAP00000021556.1"/>
    <property type="gene ID" value="ENSCVAG00000003672.1"/>
</dbReference>
<dbReference type="UniPathway" id="UPA00143"/>
<reference evidence="3" key="1">
    <citation type="submission" date="2025-08" db="UniProtKB">
        <authorList>
            <consortium name="Ensembl"/>
        </authorList>
    </citation>
    <scope>IDENTIFICATION</scope>
</reference>
<dbReference type="PROSITE" id="PS50225">
    <property type="entry name" value="SOCS"/>
    <property type="match status" value="1"/>
</dbReference>
<keyword evidence="4" id="KW-1185">Reference proteome</keyword>
<sequence length="159" mass="19254">MFFFYFYVRQVILRMLCHYGYDVERCFDCPYGNSSHDDDFHIKSNVSLSVQFCEVITVNWLKHLSGSVVRVLMDYVDHVTFCSKLKVVLMEQKQWSDICRLQENTRCLQHLCRLRIRRCLGRLRLRSPTFMSFLPLPERLKDFILYREYDLLPKQRSSY</sequence>
<dbReference type="OMA" id="RHERESF"/>
<feature type="domain" description="SOCS box" evidence="2">
    <location>
        <begin position="102"/>
        <end position="150"/>
    </location>
</feature>
<reference evidence="3" key="2">
    <citation type="submission" date="2025-09" db="UniProtKB">
        <authorList>
            <consortium name="Ensembl"/>
        </authorList>
    </citation>
    <scope>IDENTIFICATION</scope>
</reference>
<dbReference type="GO" id="GO:0016567">
    <property type="term" value="P:protein ubiquitination"/>
    <property type="evidence" value="ECO:0007669"/>
    <property type="project" value="UniProtKB-UniPathway"/>
</dbReference>
<evidence type="ECO:0000256" key="1">
    <source>
        <dbReference type="ARBA" id="ARBA00004906"/>
    </source>
</evidence>
<evidence type="ECO:0000259" key="2">
    <source>
        <dbReference type="PROSITE" id="PS50225"/>
    </source>
</evidence>
<dbReference type="Proteomes" id="UP000265020">
    <property type="component" value="Unassembled WGS sequence"/>
</dbReference>
<accession>A0A3Q2DP43</accession>
<protein>
    <recommendedName>
        <fullName evidence="2">SOCS box domain-containing protein</fullName>
    </recommendedName>
</protein>
<dbReference type="SUPFAM" id="SSF158235">
    <property type="entry name" value="SOCS box-like"/>
    <property type="match status" value="1"/>
</dbReference>
<dbReference type="InterPro" id="IPR036036">
    <property type="entry name" value="SOCS_box-like_dom_sf"/>
</dbReference>
<evidence type="ECO:0000313" key="3">
    <source>
        <dbReference type="Ensembl" id="ENSCVAP00000021556.1"/>
    </source>
</evidence>
<proteinExistence type="predicted"/>
<dbReference type="STRING" id="28743.ENSCVAP00000021556"/>
<dbReference type="SMART" id="SM00253">
    <property type="entry name" value="SOCS"/>
    <property type="match status" value="1"/>
</dbReference>
<name>A0A3Q2DP43_CYPVA</name>
<dbReference type="GeneTree" id="ENSGT00940000178579"/>
<dbReference type="FunFam" id="1.10.750.20:FF:000001">
    <property type="entry name" value="Ankyrin repeat and SOCS box containing 1"/>
    <property type="match status" value="1"/>
</dbReference>
<dbReference type="GO" id="GO:0035556">
    <property type="term" value="P:intracellular signal transduction"/>
    <property type="evidence" value="ECO:0007669"/>
    <property type="project" value="InterPro"/>
</dbReference>
<dbReference type="Pfam" id="PF07525">
    <property type="entry name" value="SOCS_box"/>
    <property type="match status" value="1"/>
</dbReference>
<dbReference type="Gene3D" id="1.10.750.20">
    <property type="entry name" value="SOCS box"/>
    <property type="match status" value="1"/>
</dbReference>